<dbReference type="InterPro" id="IPR004358">
    <property type="entry name" value="Sig_transdc_His_kin-like_C"/>
</dbReference>
<accession>A0A1H8GC52</accession>
<keyword evidence="11" id="KW-0902">Two-component regulatory system</keyword>
<dbReference type="PROSITE" id="PS50885">
    <property type="entry name" value="HAMP"/>
    <property type="match status" value="1"/>
</dbReference>
<keyword evidence="6" id="KW-0597">Phosphoprotein</keyword>
<dbReference type="CDD" id="cd06225">
    <property type="entry name" value="HAMP"/>
    <property type="match status" value="1"/>
</dbReference>
<dbReference type="InterPro" id="IPR035965">
    <property type="entry name" value="PAS-like_dom_sf"/>
</dbReference>
<dbReference type="Proteomes" id="UP000199300">
    <property type="component" value="Unassembled WGS sequence"/>
</dbReference>
<dbReference type="Pfam" id="PF02518">
    <property type="entry name" value="HATPase_c"/>
    <property type="match status" value="1"/>
</dbReference>
<dbReference type="FunFam" id="3.30.565.10:FF:000023">
    <property type="entry name" value="PAS domain-containing sensor histidine kinase"/>
    <property type="match status" value="1"/>
</dbReference>
<dbReference type="Pfam" id="PF00512">
    <property type="entry name" value="HisKA"/>
    <property type="match status" value="1"/>
</dbReference>
<dbReference type="PANTHER" id="PTHR42878">
    <property type="entry name" value="TWO-COMPONENT HISTIDINE KINASE"/>
    <property type="match status" value="1"/>
</dbReference>
<feature type="domain" description="Histidine kinase" evidence="14">
    <location>
        <begin position="343"/>
        <end position="563"/>
    </location>
</feature>
<feature type="transmembrane region" description="Helical" evidence="13">
    <location>
        <begin position="7"/>
        <end position="29"/>
    </location>
</feature>
<dbReference type="GO" id="GO:0005524">
    <property type="term" value="F:ATP binding"/>
    <property type="evidence" value="ECO:0007669"/>
    <property type="project" value="UniProtKB-KW"/>
</dbReference>
<dbReference type="InterPro" id="IPR050351">
    <property type="entry name" value="BphY/WalK/GraS-like"/>
</dbReference>
<dbReference type="CDD" id="cd00082">
    <property type="entry name" value="HisKA"/>
    <property type="match status" value="1"/>
</dbReference>
<keyword evidence="13" id="KW-1133">Transmembrane helix</keyword>
<sequence>MIWRHRVWKIWLVTLSIFIVVFAVFSYFLTLQANNQALEDANEQLTVYVEGMHNLYLNGDWPLDGYELSYPNQTTIMISGPSTAAADILSEFNQSIDVMQDSGTIAEQIVIHNQEMLAVAMIESELVVVAYQPIAMAIEAYRSVLWSPITVFTIVLLAITLLAYLLNRSISRPLQHFRKLALEMATGETVTKMPIEAHDEFGELSMAFNRMVRQLNNRISGLLHEKHILHSVIGSMRDGVMTMNLDGDIFLINDQAKRFLADANFESNHNGLDRLPEKLNEYLALTISEQTVKVYSLIIQGRNWELVMAPLYEDQRIRGVVSIVRDTTEQYQLNQLRESFIANVSHELRTPIALMQGYSEAIVDGVAETINDQRELAAIIRDESLRMGRLVNDLLNLAKMKSGQLQLDVKQHDVTKFLNRIKRKFLGMVTDKAITFKISLDPDACEGYFDYDRLEQVLTNLIDNGIRHTASGGSLRLKVINSKRFLEFKLSDTGSGIPEQDLPFIFERFYMADKSRAKNSNKKGTGLGLAIAKQIVNAHGGEITVQSILSKGTTFKFTIPNEV</sequence>
<dbReference type="RefSeq" id="WP_177178152.1">
    <property type="nucleotide sequence ID" value="NZ_FODJ01000001.1"/>
</dbReference>
<protein>
    <recommendedName>
        <fullName evidence="4">histidine kinase</fullName>
        <ecNumber evidence="4">2.7.13.3</ecNumber>
    </recommendedName>
</protein>
<dbReference type="Gene3D" id="3.30.565.10">
    <property type="entry name" value="Histidine kinase-like ATPase, C-terminal domain"/>
    <property type="match status" value="1"/>
</dbReference>
<evidence type="ECO:0000256" key="7">
    <source>
        <dbReference type="ARBA" id="ARBA00022679"/>
    </source>
</evidence>
<dbReference type="Gene3D" id="3.30.450.20">
    <property type="entry name" value="PAS domain"/>
    <property type="match status" value="1"/>
</dbReference>
<evidence type="ECO:0000256" key="6">
    <source>
        <dbReference type="ARBA" id="ARBA00022553"/>
    </source>
</evidence>
<comment type="subcellular location">
    <subcellularLocation>
        <location evidence="3">Cell membrane</location>
        <topology evidence="3">Multi-pass membrane protein</topology>
    </subcellularLocation>
    <subcellularLocation>
        <location evidence="2">Membrane raft</location>
        <topology evidence="2">Multi-pass membrane protein</topology>
    </subcellularLocation>
</comment>
<dbReference type="SMART" id="SM00304">
    <property type="entry name" value="HAMP"/>
    <property type="match status" value="1"/>
</dbReference>
<gene>
    <name evidence="16" type="ORF">SAMN04488134_10130</name>
</gene>
<reference evidence="16 17" key="1">
    <citation type="submission" date="2016-10" db="EMBL/GenBank/DDBJ databases">
        <authorList>
            <person name="de Groot N.N."/>
        </authorList>
    </citation>
    <scope>NUCLEOTIDE SEQUENCE [LARGE SCALE GENOMIC DNA]</scope>
    <source>
        <strain evidence="16 17">CGMCC 1.10434</strain>
    </source>
</reference>
<keyword evidence="8" id="KW-0547">Nucleotide-binding</keyword>
<dbReference type="STRING" id="872970.SAMN04488134_10130"/>
<dbReference type="SUPFAM" id="SSF55785">
    <property type="entry name" value="PYP-like sensor domain (PAS domain)"/>
    <property type="match status" value="1"/>
</dbReference>
<evidence type="ECO:0000256" key="3">
    <source>
        <dbReference type="ARBA" id="ARBA00004651"/>
    </source>
</evidence>
<dbReference type="GO" id="GO:0007234">
    <property type="term" value="P:osmosensory signaling via phosphorelay pathway"/>
    <property type="evidence" value="ECO:0007669"/>
    <property type="project" value="TreeGrafter"/>
</dbReference>
<dbReference type="AlphaFoldDB" id="A0A1H8GC52"/>
<dbReference type="InterPro" id="IPR005467">
    <property type="entry name" value="His_kinase_dom"/>
</dbReference>
<dbReference type="InterPro" id="IPR003661">
    <property type="entry name" value="HisK_dim/P_dom"/>
</dbReference>
<dbReference type="Gene3D" id="1.10.287.130">
    <property type="match status" value="1"/>
</dbReference>
<dbReference type="GO" id="GO:0000155">
    <property type="term" value="F:phosphorelay sensor kinase activity"/>
    <property type="evidence" value="ECO:0007669"/>
    <property type="project" value="InterPro"/>
</dbReference>
<dbReference type="InterPro" id="IPR003594">
    <property type="entry name" value="HATPase_dom"/>
</dbReference>
<feature type="transmembrane region" description="Helical" evidence="13">
    <location>
        <begin position="145"/>
        <end position="166"/>
    </location>
</feature>
<dbReference type="PANTHER" id="PTHR42878:SF3">
    <property type="entry name" value="HISTIDINE PROTEIN KINASE SAES"/>
    <property type="match status" value="1"/>
</dbReference>
<evidence type="ECO:0000259" key="15">
    <source>
        <dbReference type="PROSITE" id="PS50885"/>
    </source>
</evidence>
<dbReference type="CDD" id="cd00075">
    <property type="entry name" value="HATPase"/>
    <property type="match status" value="1"/>
</dbReference>
<keyword evidence="17" id="KW-1185">Reference proteome</keyword>
<dbReference type="GO" id="GO:0045121">
    <property type="term" value="C:membrane raft"/>
    <property type="evidence" value="ECO:0007669"/>
    <property type="project" value="UniProtKB-SubCell"/>
</dbReference>
<keyword evidence="7" id="KW-0808">Transferase</keyword>
<evidence type="ECO:0000256" key="8">
    <source>
        <dbReference type="ARBA" id="ARBA00022741"/>
    </source>
</evidence>
<dbReference type="SUPFAM" id="SSF55874">
    <property type="entry name" value="ATPase domain of HSP90 chaperone/DNA topoisomerase II/histidine kinase"/>
    <property type="match status" value="1"/>
</dbReference>
<keyword evidence="10" id="KW-0067">ATP-binding</keyword>
<dbReference type="SUPFAM" id="SSF158472">
    <property type="entry name" value="HAMP domain-like"/>
    <property type="match status" value="1"/>
</dbReference>
<evidence type="ECO:0000256" key="4">
    <source>
        <dbReference type="ARBA" id="ARBA00012438"/>
    </source>
</evidence>
<evidence type="ECO:0000256" key="5">
    <source>
        <dbReference type="ARBA" id="ARBA00022475"/>
    </source>
</evidence>
<dbReference type="PROSITE" id="PS50109">
    <property type="entry name" value="HIS_KIN"/>
    <property type="match status" value="1"/>
</dbReference>
<evidence type="ECO:0000259" key="14">
    <source>
        <dbReference type="PROSITE" id="PS50109"/>
    </source>
</evidence>
<evidence type="ECO:0000256" key="1">
    <source>
        <dbReference type="ARBA" id="ARBA00000085"/>
    </source>
</evidence>
<evidence type="ECO:0000256" key="11">
    <source>
        <dbReference type="ARBA" id="ARBA00023012"/>
    </source>
</evidence>
<evidence type="ECO:0000256" key="2">
    <source>
        <dbReference type="ARBA" id="ARBA00004314"/>
    </source>
</evidence>
<proteinExistence type="predicted"/>
<evidence type="ECO:0000256" key="10">
    <source>
        <dbReference type="ARBA" id="ARBA00022840"/>
    </source>
</evidence>
<dbReference type="SUPFAM" id="SSF47384">
    <property type="entry name" value="Homodimeric domain of signal transducing histidine kinase"/>
    <property type="match status" value="1"/>
</dbReference>
<keyword evidence="9 16" id="KW-0418">Kinase</keyword>
<evidence type="ECO:0000313" key="16">
    <source>
        <dbReference type="EMBL" id="SEN41626.1"/>
    </source>
</evidence>
<dbReference type="InterPro" id="IPR003660">
    <property type="entry name" value="HAMP_dom"/>
</dbReference>
<evidence type="ECO:0000313" key="17">
    <source>
        <dbReference type="Proteomes" id="UP000199300"/>
    </source>
</evidence>
<dbReference type="GO" id="GO:0000156">
    <property type="term" value="F:phosphorelay response regulator activity"/>
    <property type="evidence" value="ECO:0007669"/>
    <property type="project" value="TreeGrafter"/>
</dbReference>
<keyword evidence="12 13" id="KW-0472">Membrane</keyword>
<dbReference type="FunFam" id="1.10.287.130:FF:000001">
    <property type="entry name" value="Two-component sensor histidine kinase"/>
    <property type="match status" value="1"/>
</dbReference>
<dbReference type="EC" id="2.7.13.3" evidence="4"/>
<evidence type="ECO:0000256" key="13">
    <source>
        <dbReference type="SAM" id="Phobius"/>
    </source>
</evidence>
<feature type="domain" description="HAMP" evidence="15">
    <location>
        <begin position="168"/>
        <end position="220"/>
    </location>
</feature>
<keyword evidence="13" id="KW-0812">Transmembrane</keyword>
<dbReference type="InterPro" id="IPR036097">
    <property type="entry name" value="HisK_dim/P_sf"/>
</dbReference>
<dbReference type="SMART" id="SM00387">
    <property type="entry name" value="HATPase_c"/>
    <property type="match status" value="1"/>
</dbReference>
<dbReference type="SMART" id="SM00388">
    <property type="entry name" value="HisKA"/>
    <property type="match status" value="1"/>
</dbReference>
<keyword evidence="5" id="KW-1003">Cell membrane</keyword>
<evidence type="ECO:0000256" key="9">
    <source>
        <dbReference type="ARBA" id="ARBA00022777"/>
    </source>
</evidence>
<dbReference type="EMBL" id="FODJ01000001">
    <property type="protein sequence ID" value="SEN41626.1"/>
    <property type="molecule type" value="Genomic_DNA"/>
</dbReference>
<dbReference type="Pfam" id="PF00672">
    <property type="entry name" value="HAMP"/>
    <property type="match status" value="1"/>
</dbReference>
<dbReference type="Gene3D" id="6.10.340.10">
    <property type="match status" value="1"/>
</dbReference>
<dbReference type="GO" id="GO:0030295">
    <property type="term" value="F:protein kinase activator activity"/>
    <property type="evidence" value="ECO:0007669"/>
    <property type="project" value="TreeGrafter"/>
</dbReference>
<name>A0A1H8GC52_9BACI</name>
<dbReference type="GO" id="GO:0005886">
    <property type="term" value="C:plasma membrane"/>
    <property type="evidence" value="ECO:0007669"/>
    <property type="project" value="UniProtKB-SubCell"/>
</dbReference>
<comment type="catalytic activity">
    <reaction evidence="1">
        <text>ATP + protein L-histidine = ADP + protein N-phospho-L-histidine.</text>
        <dbReference type="EC" id="2.7.13.3"/>
    </reaction>
</comment>
<organism evidence="16 17">
    <name type="scientific">Amphibacillus marinus</name>
    <dbReference type="NCBI Taxonomy" id="872970"/>
    <lineage>
        <taxon>Bacteria</taxon>
        <taxon>Bacillati</taxon>
        <taxon>Bacillota</taxon>
        <taxon>Bacilli</taxon>
        <taxon>Bacillales</taxon>
        <taxon>Bacillaceae</taxon>
        <taxon>Amphibacillus</taxon>
    </lineage>
</organism>
<evidence type="ECO:0000256" key="12">
    <source>
        <dbReference type="ARBA" id="ARBA00023136"/>
    </source>
</evidence>
<dbReference type="PRINTS" id="PR00344">
    <property type="entry name" value="BCTRLSENSOR"/>
</dbReference>
<dbReference type="InterPro" id="IPR036890">
    <property type="entry name" value="HATPase_C_sf"/>
</dbReference>